<reference evidence="2 3" key="1">
    <citation type="submission" date="2021-05" db="EMBL/GenBank/DDBJ databases">
        <title>Novel species in genus Cellulomonas.</title>
        <authorList>
            <person name="Zhang G."/>
        </authorList>
    </citation>
    <scope>NUCLEOTIDE SEQUENCE [LARGE SCALE GENOMIC DNA]</scope>
    <source>
        <strain evidence="3">zg-ZUI157</strain>
    </source>
</reference>
<sequence length="285" mass="28883">MSIPFISDAPRVRAAADAPGWDAVLAATVVHVGRTVVVLRTSGGLLVPVTSAAHGLVPGGVCLADDSGLDRARTTPVGNRLDRGQWATPLRRAVRVDLTVRRAAVDAAAAHALAAGAAAPDGGGPLDPGPARSGARVLVDAAGADDAWGVRRVLHGLVGVGPGSTPSGDDVVVGALAGLDRRSDDASARAGAAIRRALPGLLDRTTSLSQHDLRAALEGQVAERVHRLVEATADVRLVAAVLREARCWGATSGLDLAAGVAAGARGPASVRRRPAQARVDLRRTA</sequence>
<keyword evidence="3" id="KW-1185">Reference proteome</keyword>
<evidence type="ECO:0000313" key="2">
    <source>
        <dbReference type="EMBL" id="QWC17322.1"/>
    </source>
</evidence>
<dbReference type="EMBL" id="CP076023">
    <property type="protein sequence ID" value="QWC17322.1"/>
    <property type="molecule type" value="Genomic_DNA"/>
</dbReference>
<protein>
    <submittedName>
        <fullName evidence="2">DUF2877 domain-containing protein</fullName>
    </submittedName>
</protein>
<organism evidence="2 3">
    <name type="scientific">Cellulomonas dongxiuzhuiae</name>
    <dbReference type="NCBI Taxonomy" id="2819979"/>
    <lineage>
        <taxon>Bacteria</taxon>
        <taxon>Bacillati</taxon>
        <taxon>Actinomycetota</taxon>
        <taxon>Actinomycetes</taxon>
        <taxon>Micrococcales</taxon>
        <taxon>Cellulomonadaceae</taxon>
        <taxon>Cellulomonas</taxon>
    </lineage>
</organism>
<dbReference type="Pfam" id="PF11392">
    <property type="entry name" value="AllH"/>
    <property type="match status" value="1"/>
</dbReference>
<proteinExistence type="predicted"/>
<dbReference type="RefSeq" id="WP_208197596.1">
    <property type="nucleotide sequence ID" value="NZ_CP076023.1"/>
</dbReference>
<evidence type="ECO:0000256" key="1">
    <source>
        <dbReference type="SAM" id="MobiDB-lite"/>
    </source>
</evidence>
<dbReference type="Proteomes" id="UP000679335">
    <property type="component" value="Chromosome"/>
</dbReference>
<evidence type="ECO:0000313" key="3">
    <source>
        <dbReference type="Proteomes" id="UP000679335"/>
    </source>
</evidence>
<accession>A0ABX8GMB9</accession>
<gene>
    <name evidence="2" type="ORF">KKR89_07050</name>
</gene>
<dbReference type="InterPro" id="IPR021530">
    <property type="entry name" value="AllH-like"/>
</dbReference>
<feature type="region of interest" description="Disordered" evidence="1">
    <location>
        <begin position="265"/>
        <end position="285"/>
    </location>
</feature>
<name>A0ABX8GMB9_9CELL</name>